<dbReference type="Gene3D" id="3.40.50.2300">
    <property type="match status" value="2"/>
</dbReference>
<keyword evidence="1" id="KW-0805">Transcription regulation</keyword>
<feature type="domain" description="HTH lacI-type" evidence="5">
    <location>
        <begin position="38"/>
        <end position="92"/>
    </location>
</feature>
<keyword evidence="7" id="KW-1185">Reference proteome</keyword>
<dbReference type="PROSITE" id="PS50932">
    <property type="entry name" value="HTH_LACI_2"/>
    <property type="match status" value="1"/>
</dbReference>
<sequence length="369" mass="39666">MADKGSDDSGEAGSRPSEGGAADGETPKRRSPKGQQRLGMREIARRAGVAPMTVSRALADPDKVSPETRARIMAVVEREGFIRNQLASSMSSLKSRRRIIGTMVPPLINSGIAEQVQGMSDACHEAGYQLLLVQGDFDRDAEDQAIRALLGWQPAGLILQAFVQAPGARQLLEDGDVAVVEISEVRGRDPIDMAVGVSNFDTAHAMTCHLVDKGYRRIGFVSTPAHGNDRLQQRRIGYRQALIDRGHVYPASLEIEVPITSAGGAEAVSALVARDAALDVIFCSSDTLAIGAVQECHRRGWAIPGRLAIAGYGDVDLAAQLYPPLTTVRVDRYGMGRLAVDQLLKRLRGEENLPRIVPVGFSIVDRASA</sequence>
<dbReference type="Pfam" id="PF00356">
    <property type="entry name" value="LacI"/>
    <property type="match status" value="1"/>
</dbReference>
<accession>A0ABU0M8D2</accession>
<feature type="region of interest" description="Disordered" evidence="4">
    <location>
        <begin position="1"/>
        <end position="42"/>
    </location>
</feature>
<evidence type="ECO:0000313" key="6">
    <source>
        <dbReference type="EMBL" id="MDQ0517234.1"/>
    </source>
</evidence>
<name>A0ABU0M8D2_9HYPH</name>
<dbReference type="EMBL" id="JAUSWJ010000001">
    <property type="protein sequence ID" value="MDQ0517234.1"/>
    <property type="molecule type" value="Genomic_DNA"/>
</dbReference>
<evidence type="ECO:0000313" key="7">
    <source>
        <dbReference type="Proteomes" id="UP001223743"/>
    </source>
</evidence>
<dbReference type="Pfam" id="PF13377">
    <property type="entry name" value="Peripla_BP_3"/>
    <property type="match status" value="1"/>
</dbReference>
<dbReference type="SUPFAM" id="SSF53822">
    <property type="entry name" value="Periplasmic binding protein-like I"/>
    <property type="match status" value="1"/>
</dbReference>
<dbReference type="InterPro" id="IPR000843">
    <property type="entry name" value="HTH_LacI"/>
</dbReference>
<gene>
    <name evidence="6" type="ORF">QO015_002847</name>
</gene>
<dbReference type="InterPro" id="IPR046335">
    <property type="entry name" value="LacI/GalR-like_sensor"/>
</dbReference>
<dbReference type="PANTHER" id="PTHR30146">
    <property type="entry name" value="LACI-RELATED TRANSCRIPTIONAL REPRESSOR"/>
    <property type="match status" value="1"/>
</dbReference>
<proteinExistence type="predicted"/>
<evidence type="ECO:0000256" key="2">
    <source>
        <dbReference type="ARBA" id="ARBA00023125"/>
    </source>
</evidence>
<dbReference type="CDD" id="cd01392">
    <property type="entry name" value="HTH_LacI"/>
    <property type="match status" value="1"/>
</dbReference>
<evidence type="ECO:0000259" key="5">
    <source>
        <dbReference type="PROSITE" id="PS50932"/>
    </source>
</evidence>
<dbReference type="PANTHER" id="PTHR30146:SF33">
    <property type="entry name" value="TRANSCRIPTIONAL REGULATOR"/>
    <property type="match status" value="1"/>
</dbReference>
<protein>
    <submittedName>
        <fullName evidence="6">LacI family gluconate utilization system Gnt-I transcriptional repressor</fullName>
    </submittedName>
</protein>
<dbReference type="SMART" id="SM00354">
    <property type="entry name" value="HTH_LACI"/>
    <property type="match status" value="1"/>
</dbReference>
<dbReference type="RefSeq" id="WP_266278596.1">
    <property type="nucleotide sequence ID" value="NZ_JAPKNF010000001.1"/>
</dbReference>
<organism evidence="6 7">
    <name type="scientific">Kaistia geumhonensis</name>
    <dbReference type="NCBI Taxonomy" id="410839"/>
    <lineage>
        <taxon>Bacteria</taxon>
        <taxon>Pseudomonadati</taxon>
        <taxon>Pseudomonadota</taxon>
        <taxon>Alphaproteobacteria</taxon>
        <taxon>Hyphomicrobiales</taxon>
        <taxon>Kaistiaceae</taxon>
        <taxon>Kaistia</taxon>
    </lineage>
</organism>
<dbReference type="Gene3D" id="1.10.260.40">
    <property type="entry name" value="lambda repressor-like DNA-binding domains"/>
    <property type="match status" value="1"/>
</dbReference>
<evidence type="ECO:0000256" key="4">
    <source>
        <dbReference type="SAM" id="MobiDB-lite"/>
    </source>
</evidence>
<dbReference type="Proteomes" id="UP001223743">
    <property type="component" value="Unassembled WGS sequence"/>
</dbReference>
<evidence type="ECO:0000256" key="1">
    <source>
        <dbReference type="ARBA" id="ARBA00023015"/>
    </source>
</evidence>
<keyword evidence="2" id="KW-0238">DNA-binding</keyword>
<dbReference type="CDD" id="cd01575">
    <property type="entry name" value="PBP1_GntR"/>
    <property type="match status" value="1"/>
</dbReference>
<reference evidence="6 7" key="1">
    <citation type="submission" date="2023-07" db="EMBL/GenBank/DDBJ databases">
        <title>Genomic Encyclopedia of Type Strains, Phase IV (KMG-IV): sequencing the most valuable type-strain genomes for metagenomic binning, comparative biology and taxonomic classification.</title>
        <authorList>
            <person name="Goeker M."/>
        </authorList>
    </citation>
    <scope>NUCLEOTIDE SEQUENCE [LARGE SCALE GENOMIC DNA]</scope>
    <source>
        <strain evidence="6 7">B1-1</strain>
    </source>
</reference>
<dbReference type="InterPro" id="IPR028082">
    <property type="entry name" value="Peripla_BP_I"/>
</dbReference>
<evidence type="ECO:0000256" key="3">
    <source>
        <dbReference type="ARBA" id="ARBA00023163"/>
    </source>
</evidence>
<comment type="caution">
    <text evidence="6">The sequence shown here is derived from an EMBL/GenBank/DDBJ whole genome shotgun (WGS) entry which is preliminary data.</text>
</comment>
<keyword evidence="3" id="KW-0804">Transcription</keyword>
<dbReference type="SUPFAM" id="SSF47413">
    <property type="entry name" value="lambda repressor-like DNA-binding domains"/>
    <property type="match status" value="1"/>
</dbReference>
<dbReference type="InterPro" id="IPR010982">
    <property type="entry name" value="Lambda_DNA-bd_dom_sf"/>
</dbReference>